<dbReference type="AlphaFoldDB" id="A0A2T5XSA8"/>
<dbReference type="GeneID" id="84581449"/>
<name>A0A2T5XSA8_9FLAO</name>
<sequence>MKYLILFLFLCFMQNLSAQAEGLKVTDATKADSLTVKKNWNVRYKYVEGFIFNKDYVIFQTRDSLFVQCPDMLTFSIKNYDYGMAIDKNGIYYQNNFFPIDTNAFKIIGSDLIIDKKEIVPIWRTLQKAYIANKEIAISSPATFENIYYDYLKDEYHLYYINNGKVTIVPDADLASIRKDLATENYISDKNGTFYQSQPLMYKGERVQQLTKKILKTSQYVLYYDKELVELPNYFHIPTLKALNESYLIDQNYVYYIDYYSYKTKGKDFRLPIATKNLSKVRVFNNFITDGTMVYRDNTPKPQYDAATFAELQDAYYYQYDKNGVYNWDKKLPFFYTEAPIYGKNLFKDKAGGILYKNQIYNSSTEEVFMNLTSKEVQLLKEGKVTVYDFVYLKGERILKQKYFDSELYKANNLIYVDKTPQKGVDATTFQKIWYNIYKDKNKGYYYDESNEYDPKLIPIKGYDITTLSFLTADLLADKNYIYYTKYRLIKNDKVEILAIYPGYRKGCSQDLKPNTNYYLLKNVDGYWLTELGGGAKIRFLGTELEDFEL</sequence>
<gene>
    <name evidence="2" type="ORF">C8P65_11737</name>
</gene>
<dbReference type="InterPro" id="IPR027375">
    <property type="entry name" value="DKNYY"/>
</dbReference>
<evidence type="ECO:0000313" key="3">
    <source>
        <dbReference type="Proteomes" id="UP000243985"/>
    </source>
</evidence>
<protein>
    <submittedName>
        <fullName evidence="2">DKNYY family protein</fullName>
    </submittedName>
</protein>
<evidence type="ECO:0000256" key="1">
    <source>
        <dbReference type="SAM" id="SignalP"/>
    </source>
</evidence>
<accession>A0A2T5XSA8</accession>
<proteinExistence type="predicted"/>
<dbReference type="EMBL" id="QBKG01000017">
    <property type="protein sequence ID" value="PTX02616.1"/>
    <property type="molecule type" value="Genomic_DNA"/>
</dbReference>
<organism evidence="2 3">
    <name type="scientific">Capnocytophaga leadbetteri</name>
    <dbReference type="NCBI Taxonomy" id="327575"/>
    <lineage>
        <taxon>Bacteria</taxon>
        <taxon>Pseudomonadati</taxon>
        <taxon>Bacteroidota</taxon>
        <taxon>Flavobacteriia</taxon>
        <taxon>Flavobacteriales</taxon>
        <taxon>Flavobacteriaceae</taxon>
        <taxon>Capnocytophaga</taxon>
    </lineage>
</organism>
<dbReference type="RefSeq" id="WP_107782757.1">
    <property type="nucleotide sequence ID" value="NZ_QBKG01000017.1"/>
</dbReference>
<comment type="caution">
    <text evidence="2">The sequence shown here is derived from an EMBL/GenBank/DDBJ whole genome shotgun (WGS) entry which is preliminary data.</text>
</comment>
<keyword evidence="1" id="KW-0732">Signal</keyword>
<dbReference type="Proteomes" id="UP000243985">
    <property type="component" value="Unassembled WGS sequence"/>
</dbReference>
<feature type="chain" id="PRO_5015725161" evidence="1">
    <location>
        <begin position="21"/>
        <end position="550"/>
    </location>
</feature>
<evidence type="ECO:0000313" key="2">
    <source>
        <dbReference type="EMBL" id="PTX02616.1"/>
    </source>
</evidence>
<feature type="signal peptide" evidence="1">
    <location>
        <begin position="1"/>
        <end position="20"/>
    </location>
</feature>
<reference evidence="2 3" key="1">
    <citation type="submission" date="2018-04" db="EMBL/GenBank/DDBJ databases">
        <title>Genomic Encyclopedia of Archaeal and Bacterial Type Strains, Phase II (KMG-II): from individual species to whole genera.</title>
        <authorList>
            <person name="Goeker M."/>
        </authorList>
    </citation>
    <scope>NUCLEOTIDE SEQUENCE [LARGE SCALE GENOMIC DNA]</scope>
    <source>
        <strain evidence="2 3">DSM 22902</strain>
    </source>
</reference>
<dbReference type="Pfam" id="PF13644">
    <property type="entry name" value="DKNYY"/>
    <property type="match status" value="1"/>
</dbReference>